<accession>A0A0M0K8Y9</accession>
<name>A0A0M0K8Y9_9EUKA</name>
<protein>
    <recommendedName>
        <fullName evidence="4">Lvivd repeat-containing protein</fullName>
    </recommendedName>
</protein>
<feature type="compositionally biased region" description="Pro residues" evidence="1">
    <location>
        <begin position="20"/>
        <end position="36"/>
    </location>
</feature>
<sequence>MARGLLHGIVAVTASAHSPVPPLLTVVPPPPLPPAPDDGGFSPRPPSTELGRALPSSQHDGRQLAHSTTIVGSGSIVGSVFNSSLMDYVRADLEPARFRLVGLPPLQHARPPAWPLMPSQTRSRACSHVLCKQAHGVAVSGPYAYVTAQGSDSLVVVDISNPASPVIRGSVVSSSLLDHDLAAPPPAQALSRSHVLQARSVAVSGSYAYVVGEYSDSLVVIDISNPASPVIRGSVVSSSLLDWAAGVALSGSYAYVAAHASASLVVVDISNPASPVIRGSVVSSSLLNGALAVAVSGSYAYVPAIYSDSLVVVDVSNPASPVIRGSVVSSSLMDGVRVPPGARADGLGRRACVRSAHRARTRGATAVDAPFERSLARSHVLCAQAAGVAVSGSYAYVAAALSNSLVVVDVSNPASPVIRGSVASSSLMNYVRAAWSFARAGACVRAAHRARTSAAPPPADSLSRSLARPYSQAAGVAMSGSYACVTGQYSNSLVVVDISNPASPVIRGSVVSSSLLDRAYGVAVSGSYAYVAALGSDSLAVVLLDLIVGSGSIVGNVTSALLAHLHGPSCPLALASHVLCTQPIAVAVSGSYAYVAGRYSYSLTAYGVAVSGSYAYVAAFLSDSLVVVDISNPASPVIRGSVVSLSLLDGAAGVAVSGSYAYVAALNSDSLVVVDISNPASPVIRGSVVSSSLLDAMHVAVSGSYAYVAGHTSYSLVVVDISNPASPAPRHASAPPIATFVAVSGSYAYVTGQYPNSLVVIDISNPASPVIRGSVVSSSLLEQAIAVAVSGSYAYVAAWNSNSLVVVDISNPASPVIRGSVVSSSFLDGAHAVAVSGSYAYVAASRADRLTVVLL</sequence>
<keyword evidence="3" id="KW-1185">Reference proteome</keyword>
<gene>
    <name evidence="2" type="ORF">Ctob_016186</name>
</gene>
<dbReference type="PANTHER" id="PTHR47197">
    <property type="entry name" value="PROTEIN NIRF"/>
    <property type="match status" value="1"/>
</dbReference>
<organism evidence="2 3">
    <name type="scientific">Chrysochromulina tobinii</name>
    <dbReference type="NCBI Taxonomy" id="1460289"/>
    <lineage>
        <taxon>Eukaryota</taxon>
        <taxon>Haptista</taxon>
        <taxon>Haptophyta</taxon>
        <taxon>Prymnesiophyceae</taxon>
        <taxon>Prymnesiales</taxon>
        <taxon>Chrysochromulinaceae</taxon>
        <taxon>Chrysochromulina</taxon>
    </lineage>
</organism>
<dbReference type="SUPFAM" id="SSF75011">
    <property type="entry name" value="3-carboxy-cis,cis-mucoante lactonizing enzyme"/>
    <property type="match status" value="2"/>
</dbReference>
<feature type="non-terminal residue" evidence="2">
    <location>
        <position position="855"/>
    </location>
</feature>
<dbReference type="EMBL" id="JWZX01001003">
    <property type="protein sequence ID" value="KOO35047.1"/>
    <property type="molecule type" value="Genomic_DNA"/>
</dbReference>
<dbReference type="InterPro" id="IPR051200">
    <property type="entry name" value="Host-pathogen_enzymatic-act"/>
</dbReference>
<dbReference type="InterPro" id="IPR013211">
    <property type="entry name" value="LVIVD"/>
</dbReference>
<comment type="caution">
    <text evidence="2">The sequence shown here is derived from an EMBL/GenBank/DDBJ whole genome shotgun (WGS) entry which is preliminary data.</text>
</comment>
<dbReference type="AlphaFoldDB" id="A0A0M0K8Y9"/>
<proteinExistence type="predicted"/>
<reference evidence="3" key="1">
    <citation type="journal article" date="2015" name="PLoS Genet.">
        <title>Genome Sequence and Transcriptome Analyses of Chrysochromulina tobin: Metabolic Tools for Enhanced Algal Fitness in the Prominent Order Prymnesiales (Haptophyceae).</title>
        <authorList>
            <person name="Hovde B.T."/>
            <person name="Deodato C.R."/>
            <person name="Hunsperger H.M."/>
            <person name="Ryken S.A."/>
            <person name="Yost W."/>
            <person name="Jha R.K."/>
            <person name="Patterson J."/>
            <person name="Monnat R.J. Jr."/>
            <person name="Barlow S.B."/>
            <person name="Starkenburg S.R."/>
            <person name="Cattolico R.A."/>
        </authorList>
    </citation>
    <scope>NUCLEOTIDE SEQUENCE</scope>
    <source>
        <strain evidence="3">CCMP291</strain>
    </source>
</reference>
<evidence type="ECO:0000313" key="2">
    <source>
        <dbReference type="EMBL" id="KOO35047.1"/>
    </source>
</evidence>
<dbReference type="Proteomes" id="UP000037460">
    <property type="component" value="Unassembled WGS sequence"/>
</dbReference>
<evidence type="ECO:0000313" key="3">
    <source>
        <dbReference type="Proteomes" id="UP000037460"/>
    </source>
</evidence>
<evidence type="ECO:0000256" key="1">
    <source>
        <dbReference type="SAM" id="MobiDB-lite"/>
    </source>
</evidence>
<feature type="region of interest" description="Disordered" evidence="1">
    <location>
        <begin position="20"/>
        <end position="61"/>
    </location>
</feature>
<dbReference type="Pfam" id="PF08309">
    <property type="entry name" value="LVIVD"/>
    <property type="match status" value="14"/>
</dbReference>
<evidence type="ECO:0008006" key="4">
    <source>
        <dbReference type="Google" id="ProtNLM"/>
    </source>
</evidence>
<dbReference type="PANTHER" id="PTHR47197:SF3">
    <property type="entry name" value="DIHYDRO-HEME D1 DEHYDROGENASE"/>
    <property type="match status" value="1"/>
</dbReference>
<dbReference type="Gene3D" id="2.130.10.10">
    <property type="entry name" value="YVTN repeat-like/Quinoprotein amine dehydrogenase"/>
    <property type="match status" value="3"/>
</dbReference>
<dbReference type="InterPro" id="IPR015943">
    <property type="entry name" value="WD40/YVTN_repeat-like_dom_sf"/>
</dbReference>